<sequence length="109" mass="11824">MELNGIKEAFETFSTAISAFRSAKDLLPDSKEKKEAEEAVEKAASTAKLAEAQAAQALGYPLCRCRWPPTIMVVRIQGGRQSVYHCATCNGDFLVGQSGQIKGPYNEAQ</sequence>
<organism evidence="1 2">
    <name type="scientific">Thauera aminoaromatica</name>
    <dbReference type="NCBI Taxonomy" id="164330"/>
    <lineage>
        <taxon>Bacteria</taxon>
        <taxon>Pseudomonadati</taxon>
        <taxon>Pseudomonadota</taxon>
        <taxon>Betaproteobacteria</taxon>
        <taxon>Rhodocyclales</taxon>
        <taxon>Zoogloeaceae</taxon>
        <taxon>Thauera</taxon>
    </lineage>
</organism>
<keyword evidence="2" id="KW-1185">Reference proteome</keyword>
<evidence type="ECO:0000313" key="1">
    <source>
        <dbReference type="EMBL" id="ACR01463.1"/>
    </source>
</evidence>
<accession>C4KAN7</accession>
<dbReference type="RefSeq" id="WP_012585717.1">
    <property type="nucleotide sequence ID" value="NC_011662.2"/>
</dbReference>
<dbReference type="eggNOG" id="ENOG5033JG9">
    <property type="taxonomic scope" value="Bacteria"/>
</dbReference>
<dbReference type="AlphaFoldDB" id="C4KAN7"/>
<dbReference type="HOGENOM" id="CLU_2182706_0_0_4"/>
<reference evidence="2" key="1">
    <citation type="submission" date="2009-05" db="EMBL/GenBank/DDBJ databases">
        <title>Complete sequence of chromosome of Thauera sp. MZ1T.</title>
        <authorList>
            <consortium name="US DOE Joint Genome Institute"/>
            <person name="Lucas S."/>
            <person name="Copeland A."/>
            <person name="Lapidus A."/>
            <person name="Glavina del Rio T."/>
            <person name="Dalin E."/>
            <person name="Tice H."/>
            <person name="Bruce D."/>
            <person name="Goodwin L."/>
            <person name="Pitluck S."/>
            <person name="Sims D."/>
            <person name="Brettin T."/>
            <person name="Detter J.C."/>
            <person name="Han C."/>
            <person name="Larimer F."/>
            <person name="Land M."/>
            <person name="Hauser L."/>
            <person name="Kyrpides N."/>
            <person name="Mikhailova N."/>
            <person name="Sayler G.S."/>
        </authorList>
    </citation>
    <scope>NUCLEOTIDE SEQUENCE [LARGE SCALE GENOMIC DNA]</scope>
    <source>
        <strain evidence="2">MZ1T</strain>
    </source>
</reference>
<reference evidence="1 2" key="2">
    <citation type="journal article" date="2012" name="Stand. Genomic Sci.">
        <title>Complete genome sequence of Thauera aminoaromatica strain MZ1T.</title>
        <authorList>
            <person name="Jiang K."/>
            <person name="Sanseverino J."/>
            <person name="Chauhan A."/>
            <person name="Lucas S."/>
            <person name="Copeland A."/>
            <person name="Lapidus A."/>
            <person name="Del Rio T.G."/>
            <person name="Dalin E."/>
            <person name="Tice H."/>
            <person name="Bruce D."/>
            <person name="Goodwin L."/>
            <person name="Pitluck S."/>
            <person name="Sims D."/>
            <person name="Brettin T."/>
            <person name="Detter J.C."/>
            <person name="Han C."/>
            <person name="Chang Y.J."/>
            <person name="Larimer F."/>
            <person name="Land M."/>
            <person name="Hauser L."/>
            <person name="Kyrpides N.C."/>
            <person name="Mikhailova N."/>
            <person name="Moser S."/>
            <person name="Jegier P."/>
            <person name="Close D."/>
            <person name="Debruyn J.M."/>
            <person name="Wang Y."/>
            <person name="Layton A.C."/>
            <person name="Allen M.S."/>
            <person name="Sayler G.S."/>
        </authorList>
    </citation>
    <scope>NUCLEOTIDE SEQUENCE [LARGE SCALE GENOMIC DNA]</scope>
    <source>
        <strain evidence="1 2">MZ1T</strain>
    </source>
</reference>
<gene>
    <name evidence="1" type="ordered locus">Tmz1t_2864</name>
</gene>
<dbReference type="EMBL" id="CP001281">
    <property type="protein sequence ID" value="ACR01463.1"/>
    <property type="molecule type" value="Genomic_DNA"/>
</dbReference>
<evidence type="ECO:0000313" key="2">
    <source>
        <dbReference type="Proteomes" id="UP000002186"/>
    </source>
</evidence>
<protein>
    <submittedName>
        <fullName evidence="1">Uncharacterized protein</fullName>
    </submittedName>
</protein>
<dbReference type="KEGG" id="tmz:Tmz1t_2864"/>
<name>C4KAN7_THASP</name>
<dbReference type="Proteomes" id="UP000002186">
    <property type="component" value="Chromosome"/>
</dbReference>
<proteinExistence type="predicted"/>